<evidence type="ECO:0000313" key="2">
    <source>
        <dbReference type="Proteomes" id="UP000648914"/>
    </source>
</evidence>
<sequence>MDEIDPQALQFKEVCAYYGAAMHMAQVLEHGIVNAIFFLDFLPSNEEFFDGNFSKTFGALVHSLRKVMTVHART</sequence>
<dbReference type="EMBL" id="JAEILG010000126">
    <property type="protein sequence ID" value="MBI6568339.1"/>
    <property type="molecule type" value="Genomic_DNA"/>
</dbReference>
<dbReference type="Proteomes" id="UP000648914">
    <property type="component" value="Unassembled WGS sequence"/>
</dbReference>
<comment type="caution">
    <text evidence="1">The sequence shown here is derived from an EMBL/GenBank/DDBJ whole genome shotgun (WGS) entry which is preliminary data.</text>
</comment>
<gene>
    <name evidence="1" type="ORF">YA0852_30165</name>
</gene>
<keyword evidence="2" id="KW-1185">Reference proteome</keyword>
<protein>
    <submittedName>
        <fullName evidence="1">Uncharacterized protein</fullName>
    </submittedName>
</protein>
<name>A0ABS0URW0_9PSED</name>
<evidence type="ECO:0000313" key="1">
    <source>
        <dbReference type="EMBL" id="MBI6568339.1"/>
    </source>
</evidence>
<proteinExistence type="predicted"/>
<organism evidence="1 2">
    <name type="scientific">Pseudomonas synxantha</name>
    <dbReference type="NCBI Taxonomy" id="47883"/>
    <lineage>
        <taxon>Bacteria</taxon>
        <taxon>Pseudomonadati</taxon>
        <taxon>Pseudomonadota</taxon>
        <taxon>Gammaproteobacteria</taxon>
        <taxon>Pseudomonadales</taxon>
        <taxon>Pseudomonadaceae</taxon>
        <taxon>Pseudomonas</taxon>
    </lineage>
</organism>
<accession>A0ABS0URW0</accession>
<dbReference type="RefSeq" id="WP_198721420.1">
    <property type="nucleotide sequence ID" value="NZ_JAEIKU010000217.1"/>
</dbReference>
<reference evidence="1 2" key="1">
    <citation type="submission" date="2020-12" db="EMBL/GenBank/DDBJ databases">
        <title>Comparative genomic insights into the epidemiology and virulence of plant pathogenic Pseudomonads from Turkey.</title>
        <authorList>
            <person name="Dillon M."/>
            <person name="Ruiz-Bedoya T."/>
            <person name="Bendalovic-Torma C."/>
            <person name="Guttman K.M."/>
            <person name="Kwak H."/>
            <person name="Middleton M.A."/>
            <person name="Wang P.W."/>
            <person name="Horuz S."/>
            <person name="Aysan Y."/>
            <person name="Guttman D.S."/>
        </authorList>
    </citation>
    <scope>NUCLEOTIDE SEQUENCE [LARGE SCALE GENOMIC DNA]</scope>
    <source>
        <strain evidence="1 2">S5_IA_2b</strain>
    </source>
</reference>